<feature type="transmembrane region" description="Helical" evidence="5">
    <location>
        <begin position="59"/>
        <end position="88"/>
    </location>
</feature>
<keyword evidence="5" id="KW-0812">Transmembrane</keyword>
<organism evidence="8 9">
    <name type="scientific">Stakelama tenebrarum</name>
    <dbReference type="NCBI Taxonomy" id="2711215"/>
    <lineage>
        <taxon>Bacteria</taxon>
        <taxon>Pseudomonadati</taxon>
        <taxon>Pseudomonadota</taxon>
        <taxon>Alphaproteobacteria</taxon>
        <taxon>Sphingomonadales</taxon>
        <taxon>Sphingomonadaceae</taxon>
        <taxon>Stakelama</taxon>
    </lineage>
</organism>
<keyword evidence="5" id="KW-1133">Transmembrane helix</keyword>
<feature type="domain" description="Response regulatory" evidence="7">
    <location>
        <begin position="418"/>
        <end position="531"/>
    </location>
</feature>
<evidence type="ECO:0000256" key="1">
    <source>
        <dbReference type="ARBA" id="ARBA00000085"/>
    </source>
</evidence>
<dbReference type="InterPro" id="IPR058544">
    <property type="entry name" value="ETR1_N"/>
</dbReference>
<evidence type="ECO:0000256" key="4">
    <source>
        <dbReference type="PROSITE-ProRule" id="PRU00169"/>
    </source>
</evidence>
<evidence type="ECO:0000259" key="6">
    <source>
        <dbReference type="PROSITE" id="PS50109"/>
    </source>
</evidence>
<dbReference type="Gene3D" id="1.10.287.130">
    <property type="match status" value="1"/>
</dbReference>
<reference evidence="8 9" key="1">
    <citation type="submission" date="2020-02" db="EMBL/GenBank/DDBJ databases">
        <authorList>
            <person name="Zheng R.K."/>
            <person name="Sun C.M."/>
        </authorList>
    </citation>
    <scope>NUCLEOTIDE SEQUENCE [LARGE SCALE GENOMIC DNA]</scope>
    <source>
        <strain evidence="9">zrk23</strain>
    </source>
</reference>
<dbReference type="Pfam" id="PF25487">
    <property type="entry name" value="ETR1_N"/>
    <property type="match status" value="1"/>
</dbReference>
<dbReference type="PROSITE" id="PS50109">
    <property type="entry name" value="HIS_KIN"/>
    <property type="match status" value="1"/>
</dbReference>
<dbReference type="EC" id="2.7.13.3" evidence="2"/>
<evidence type="ECO:0000256" key="3">
    <source>
        <dbReference type="ARBA" id="ARBA00022553"/>
    </source>
</evidence>
<evidence type="ECO:0000313" key="9">
    <source>
        <dbReference type="Proteomes" id="UP000501568"/>
    </source>
</evidence>
<dbReference type="EMBL" id="CP049109">
    <property type="protein sequence ID" value="QIG79874.1"/>
    <property type="molecule type" value="Genomic_DNA"/>
</dbReference>
<accession>A0A6G6Y4J4</accession>
<dbReference type="InterPro" id="IPR036890">
    <property type="entry name" value="HATPase_C_sf"/>
</dbReference>
<dbReference type="CDD" id="cd00082">
    <property type="entry name" value="HisKA"/>
    <property type="match status" value="1"/>
</dbReference>
<dbReference type="Proteomes" id="UP000501568">
    <property type="component" value="Chromosome"/>
</dbReference>
<dbReference type="SMART" id="SM00387">
    <property type="entry name" value="HATPase_c"/>
    <property type="match status" value="1"/>
</dbReference>
<dbReference type="RefSeq" id="WP_165326884.1">
    <property type="nucleotide sequence ID" value="NZ_CP049109.1"/>
</dbReference>
<dbReference type="InterPro" id="IPR011006">
    <property type="entry name" value="CheY-like_superfamily"/>
</dbReference>
<dbReference type="Gene3D" id="3.40.50.2300">
    <property type="match status" value="1"/>
</dbReference>
<dbReference type="SMART" id="SM00388">
    <property type="entry name" value="HisKA"/>
    <property type="match status" value="1"/>
</dbReference>
<keyword evidence="5" id="KW-0472">Membrane</keyword>
<name>A0A6G6Y4J4_9SPHN</name>
<dbReference type="SUPFAM" id="SSF52172">
    <property type="entry name" value="CheY-like"/>
    <property type="match status" value="1"/>
</dbReference>
<dbReference type="AlphaFoldDB" id="A0A6G6Y4J4"/>
<feature type="domain" description="Histidine kinase" evidence="6">
    <location>
        <begin position="177"/>
        <end position="395"/>
    </location>
</feature>
<dbReference type="GO" id="GO:0000155">
    <property type="term" value="F:phosphorelay sensor kinase activity"/>
    <property type="evidence" value="ECO:0007669"/>
    <property type="project" value="InterPro"/>
</dbReference>
<dbReference type="Gene3D" id="3.30.565.10">
    <property type="entry name" value="Histidine kinase-like ATPase, C-terminal domain"/>
    <property type="match status" value="1"/>
</dbReference>
<dbReference type="InterPro" id="IPR003594">
    <property type="entry name" value="HATPase_dom"/>
</dbReference>
<dbReference type="SUPFAM" id="SSF47384">
    <property type="entry name" value="Homodimeric domain of signal transducing histidine kinase"/>
    <property type="match status" value="1"/>
</dbReference>
<dbReference type="InterPro" id="IPR003661">
    <property type="entry name" value="HisK_dim/P_dom"/>
</dbReference>
<dbReference type="SMART" id="SM00448">
    <property type="entry name" value="REC"/>
    <property type="match status" value="1"/>
</dbReference>
<dbReference type="PRINTS" id="PR00344">
    <property type="entry name" value="BCTRLSENSOR"/>
</dbReference>
<proteinExistence type="predicted"/>
<dbReference type="SUPFAM" id="SSF55874">
    <property type="entry name" value="ATPase domain of HSP90 chaperone/DNA topoisomerase II/histidine kinase"/>
    <property type="match status" value="1"/>
</dbReference>
<feature type="transmembrane region" description="Helical" evidence="5">
    <location>
        <begin position="27"/>
        <end position="52"/>
    </location>
</feature>
<keyword evidence="9" id="KW-1185">Reference proteome</keyword>
<evidence type="ECO:0000313" key="8">
    <source>
        <dbReference type="EMBL" id="QIG79874.1"/>
    </source>
</evidence>
<evidence type="ECO:0000259" key="7">
    <source>
        <dbReference type="PROSITE" id="PS50110"/>
    </source>
</evidence>
<keyword evidence="3 4" id="KW-0597">Phosphoprotein</keyword>
<dbReference type="Pfam" id="PF00512">
    <property type="entry name" value="HisKA"/>
    <property type="match status" value="1"/>
</dbReference>
<protein>
    <recommendedName>
        <fullName evidence="2">histidine kinase</fullName>
        <ecNumber evidence="2">2.7.13.3</ecNumber>
    </recommendedName>
</protein>
<feature type="modified residue" description="4-aspartylphosphate" evidence="4">
    <location>
        <position position="467"/>
    </location>
</feature>
<evidence type="ECO:0000256" key="2">
    <source>
        <dbReference type="ARBA" id="ARBA00012438"/>
    </source>
</evidence>
<evidence type="ECO:0000256" key="5">
    <source>
        <dbReference type="SAM" id="Phobius"/>
    </source>
</evidence>
<comment type="catalytic activity">
    <reaction evidence="1">
        <text>ATP + protein L-histidine = ADP + protein N-phospho-L-histidine.</text>
        <dbReference type="EC" id="2.7.13.3"/>
    </reaction>
</comment>
<dbReference type="InterPro" id="IPR005467">
    <property type="entry name" value="His_kinase_dom"/>
</dbReference>
<dbReference type="InterPro" id="IPR001789">
    <property type="entry name" value="Sig_transdc_resp-reg_receiver"/>
</dbReference>
<dbReference type="PANTHER" id="PTHR43065">
    <property type="entry name" value="SENSOR HISTIDINE KINASE"/>
    <property type="match status" value="1"/>
</dbReference>
<dbReference type="KEGG" id="spzr:G5C33_08850"/>
<gene>
    <name evidence="8" type="ORF">G5C33_08850</name>
</gene>
<dbReference type="PROSITE" id="PS50110">
    <property type="entry name" value="RESPONSE_REGULATORY"/>
    <property type="match status" value="1"/>
</dbReference>
<dbReference type="PANTHER" id="PTHR43065:SF42">
    <property type="entry name" value="TWO-COMPONENT SENSOR PPRA"/>
    <property type="match status" value="1"/>
</dbReference>
<dbReference type="InterPro" id="IPR004358">
    <property type="entry name" value="Sig_transdc_His_kin-like_C"/>
</dbReference>
<dbReference type="InterPro" id="IPR036097">
    <property type="entry name" value="HisK_dim/P_sf"/>
</dbReference>
<dbReference type="Pfam" id="PF00072">
    <property type="entry name" value="Response_reg"/>
    <property type="match status" value="1"/>
</dbReference>
<sequence length="533" mass="57764">MAGLFGELLSTGLAPHGYCLFWRPELWITHVVADALIALAYFSIPLVIVLILRRRGELVFSWVFWCFATFILACGLTHVMGIVTMWYPAYWLEAAIKVITAIASVATAVALWPLMPKAVALPSAKKLQAANAELEAMVRERDTALEELRAEIGNRQNAEAALLQLQKLEAVGQLTGGIAHDFNNLLQAVAGNLELIARKPDDVDRVVRWAGSALDAVDRGRKLTGQLLAFSRKQRLEIAPVELRELITGMRVLIERAVAPLSQLEIEPIDPALHVETDPMQLELAILNLAFNARDAMPQGGTLTIEAALHPDSTPPGLPRGDWVAISVSDTGVGMDMETREHAVEPFFTTKAVGEGTGMGLAMVYGVVTQSGGTLTIDSTPGSGTRITLFLRAAQALRKRLPVRADNHESTVDLSGRAIVLVDDDPDVREIIAETLSAAGARVNHAPDGPQGIALVAECRPDLLIVDFAMPGMNGAEVAERIRESDPQLPILVITGFSDSKRLDMIDGNGFAMLRKPFERSELLRRVAQLIAG</sequence>
<dbReference type="Pfam" id="PF02518">
    <property type="entry name" value="HATPase_c"/>
    <property type="match status" value="1"/>
</dbReference>